<dbReference type="EMBL" id="CP115167">
    <property type="protein sequence ID" value="WDA60744.1"/>
    <property type="molecule type" value="Genomic_DNA"/>
</dbReference>
<reference evidence="1 2" key="1">
    <citation type="submission" date="2022-12" db="EMBL/GenBank/DDBJ databases">
        <title>Genome Sequence of Deinococcus aquaticus Type Strain PB314.</title>
        <authorList>
            <person name="Albert C."/>
            <person name="Hill J."/>
            <person name="Boren L."/>
            <person name="Scholz-Ng S."/>
            <person name="Fatema N."/>
            <person name="Grosso R."/>
            <person name="Soboslay E."/>
            <person name="Tuohy J."/>
        </authorList>
    </citation>
    <scope>NUCLEOTIDE SEQUENCE [LARGE SCALE GENOMIC DNA]</scope>
    <source>
        <strain evidence="1 2">PB-314</strain>
        <plasmid evidence="1 2">pDATS02</plasmid>
    </source>
</reference>
<dbReference type="Proteomes" id="UP001217044">
    <property type="component" value="Plasmid pDATS02"/>
</dbReference>
<keyword evidence="1" id="KW-0614">Plasmid</keyword>
<keyword evidence="2" id="KW-1185">Reference proteome</keyword>
<sequence length="76" mass="8382">MSAVTHRAGRIAELLSQHPGRAYTANELSAALQDLTPNQCRVAADQLVEEGHAARRLSTRAEVRRRSSEYLQEVPA</sequence>
<evidence type="ECO:0000313" key="1">
    <source>
        <dbReference type="EMBL" id="WDA60744.1"/>
    </source>
</evidence>
<proteinExistence type="predicted"/>
<accession>A0ABY7V7R3</accession>
<evidence type="ECO:0000313" key="2">
    <source>
        <dbReference type="Proteomes" id="UP001217044"/>
    </source>
</evidence>
<dbReference type="RefSeq" id="WP_273991491.1">
    <property type="nucleotide sequence ID" value="NZ_BAABQT010000016.1"/>
</dbReference>
<protein>
    <recommendedName>
        <fullName evidence="3">MarR family transcriptional regulator</fullName>
    </recommendedName>
</protein>
<geneLocation type="plasmid" evidence="1 2">
    <name>pDATS02</name>
</geneLocation>
<name>A0ABY7V7R3_9DEIO</name>
<organism evidence="1 2">
    <name type="scientific">Deinococcus aquaticus</name>
    <dbReference type="NCBI Taxonomy" id="328692"/>
    <lineage>
        <taxon>Bacteria</taxon>
        <taxon>Thermotogati</taxon>
        <taxon>Deinococcota</taxon>
        <taxon>Deinococci</taxon>
        <taxon>Deinococcales</taxon>
        <taxon>Deinococcaceae</taxon>
        <taxon>Deinococcus</taxon>
    </lineage>
</organism>
<evidence type="ECO:0008006" key="3">
    <source>
        <dbReference type="Google" id="ProtNLM"/>
    </source>
</evidence>
<gene>
    <name evidence="1" type="ORF">M8445_17400</name>
</gene>